<organism evidence="3 4">
    <name type="scientific">Betta splendens</name>
    <name type="common">Siamese fighting fish</name>
    <dbReference type="NCBI Taxonomy" id="158456"/>
    <lineage>
        <taxon>Eukaryota</taxon>
        <taxon>Metazoa</taxon>
        <taxon>Chordata</taxon>
        <taxon>Craniata</taxon>
        <taxon>Vertebrata</taxon>
        <taxon>Euteleostomi</taxon>
        <taxon>Actinopterygii</taxon>
        <taxon>Neopterygii</taxon>
        <taxon>Teleostei</taxon>
        <taxon>Neoteleostei</taxon>
        <taxon>Acanthomorphata</taxon>
        <taxon>Anabantaria</taxon>
        <taxon>Anabantiformes</taxon>
        <taxon>Anabantoidei</taxon>
        <taxon>Osphronemidae</taxon>
        <taxon>Betta</taxon>
    </lineage>
</organism>
<name>A0A9W2XA54_BETSP</name>
<keyword evidence="3" id="KW-1185">Reference proteome</keyword>
<reference evidence="4" key="1">
    <citation type="submission" date="2025-08" db="UniProtKB">
        <authorList>
            <consortium name="RefSeq"/>
        </authorList>
    </citation>
    <scope>IDENTIFICATION</scope>
</reference>
<evidence type="ECO:0000256" key="2">
    <source>
        <dbReference type="SAM" id="MobiDB-lite"/>
    </source>
</evidence>
<feature type="coiled-coil region" evidence="1">
    <location>
        <begin position="237"/>
        <end position="287"/>
    </location>
</feature>
<proteinExistence type="predicted"/>
<dbReference type="AlphaFoldDB" id="A0A9W2XA54"/>
<evidence type="ECO:0000313" key="4">
    <source>
        <dbReference type="RefSeq" id="XP_055358736.1"/>
    </source>
</evidence>
<feature type="region of interest" description="Disordered" evidence="2">
    <location>
        <begin position="87"/>
        <end position="172"/>
    </location>
</feature>
<accession>A0A9W2XA54</accession>
<protein>
    <submittedName>
        <fullName evidence="4">MAP7 domain-containing protein 1-like</fullName>
    </submittedName>
</protein>
<dbReference type="KEGG" id="bspl:129603076"/>
<feature type="compositionally biased region" description="Polar residues" evidence="2">
    <location>
        <begin position="159"/>
        <end position="172"/>
    </location>
</feature>
<dbReference type="Proteomes" id="UP000515150">
    <property type="component" value="Chromosome 15"/>
</dbReference>
<keyword evidence="1" id="KW-0175">Coiled coil</keyword>
<dbReference type="RefSeq" id="XP_055358736.1">
    <property type="nucleotide sequence ID" value="XM_055502761.1"/>
</dbReference>
<sequence>MAEAFWTWQAAMASGSQDDGTDRPGPSHMLAAPYHIATSSRETPILTTMIQAGSNGEGGRQQSFYQHRLPPLMPTPFGAAIAQVRPHRRTIPPPPPALTPPSPLPPVLTPPPPPPPTPATSTLEEPQHPEENNDPWQQINLPPDPAVNHPENDDEEEPSSNPTSPAESSELANQDLNRRLFPSRRHHISEGDGNLMGRYLSRPWNTYTTARDFEEEIASMSRHTFFLTTRNLSQEGRRALKAIRSRARQRNKNMELRARAQRAERSLATMKNERNRARMDAERYRQAINCIYNHCCNYTIVLLSGISDMQEGNFHGPNILRDEHVEMERARLLPRLSEPYP</sequence>
<dbReference type="GeneID" id="129603076"/>
<evidence type="ECO:0000313" key="3">
    <source>
        <dbReference type="Proteomes" id="UP000515150"/>
    </source>
</evidence>
<evidence type="ECO:0000256" key="1">
    <source>
        <dbReference type="SAM" id="Coils"/>
    </source>
</evidence>
<feature type="compositionally biased region" description="Pro residues" evidence="2">
    <location>
        <begin position="91"/>
        <end position="118"/>
    </location>
</feature>
<gene>
    <name evidence="4" type="primary">LOC129603076</name>
</gene>